<evidence type="ECO:0000256" key="1">
    <source>
        <dbReference type="SAM" id="MobiDB-lite"/>
    </source>
</evidence>
<proteinExistence type="predicted"/>
<keyword evidence="4" id="KW-1185">Reference proteome</keyword>
<dbReference type="SUPFAM" id="SSF47413">
    <property type="entry name" value="lambda repressor-like DNA-binding domains"/>
    <property type="match status" value="1"/>
</dbReference>
<evidence type="ECO:0000259" key="2">
    <source>
        <dbReference type="PROSITE" id="PS50943"/>
    </source>
</evidence>
<gene>
    <name evidence="3" type="ORF">K1X13_15440</name>
</gene>
<dbReference type="Proteomes" id="UP000754710">
    <property type="component" value="Unassembled WGS sequence"/>
</dbReference>
<dbReference type="SMART" id="SM00530">
    <property type="entry name" value="HTH_XRE"/>
    <property type="match status" value="1"/>
</dbReference>
<organism evidence="3 4">
    <name type="scientific">Nocardioides jiangsuensis</name>
    <dbReference type="NCBI Taxonomy" id="2866161"/>
    <lineage>
        <taxon>Bacteria</taxon>
        <taxon>Bacillati</taxon>
        <taxon>Actinomycetota</taxon>
        <taxon>Actinomycetes</taxon>
        <taxon>Propionibacteriales</taxon>
        <taxon>Nocardioidaceae</taxon>
        <taxon>Nocardioides</taxon>
    </lineage>
</organism>
<dbReference type="Gene3D" id="1.25.40.10">
    <property type="entry name" value="Tetratricopeptide repeat domain"/>
    <property type="match status" value="1"/>
</dbReference>
<reference evidence="3 4" key="1">
    <citation type="submission" date="2021-08" db="EMBL/GenBank/DDBJ databases">
        <title>Nocardioides bacterium WL0053 sp. nov., isolated from the sediment.</title>
        <authorList>
            <person name="Wang L."/>
            <person name="Zhang D."/>
            <person name="Zhang A."/>
        </authorList>
    </citation>
    <scope>NUCLEOTIDE SEQUENCE [LARGE SCALE GENOMIC DNA]</scope>
    <source>
        <strain evidence="3 4">WL0053</strain>
    </source>
</reference>
<dbReference type="InterPro" id="IPR001387">
    <property type="entry name" value="Cro/C1-type_HTH"/>
</dbReference>
<protein>
    <submittedName>
        <fullName evidence="3">Helix-turn-helix domain-containing protein</fullName>
    </submittedName>
</protein>
<dbReference type="Gene3D" id="1.10.260.40">
    <property type="entry name" value="lambda repressor-like DNA-binding domains"/>
    <property type="match status" value="1"/>
</dbReference>
<dbReference type="SUPFAM" id="SSF48452">
    <property type="entry name" value="TPR-like"/>
    <property type="match status" value="1"/>
</dbReference>
<dbReference type="PANTHER" id="PTHR47691">
    <property type="entry name" value="REGULATOR-RELATED"/>
    <property type="match status" value="1"/>
</dbReference>
<dbReference type="Pfam" id="PF13560">
    <property type="entry name" value="HTH_31"/>
    <property type="match status" value="1"/>
</dbReference>
<feature type="region of interest" description="Disordered" evidence="1">
    <location>
        <begin position="82"/>
        <end position="107"/>
    </location>
</feature>
<dbReference type="PROSITE" id="PS50943">
    <property type="entry name" value="HTH_CROC1"/>
    <property type="match status" value="1"/>
</dbReference>
<accession>A0ABS7RNA1</accession>
<feature type="domain" description="HTH cro/C1-type" evidence="2">
    <location>
        <begin position="19"/>
        <end position="74"/>
    </location>
</feature>
<dbReference type="PANTHER" id="PTHR47691:SF3">
    <property type="entry name" value="HTH-TYPE TRANSCRIPTIONAL REGULATOR RV0890C-RELATED"/>
    <property type="match status" value="1"/>
</dbReference>
<evidence type="ECO:0000313" key="3">
    <source>
        <dbReference type="EMBL" id="MBY9076226.1"/>
    </source>
</evidence>
<dbReference type="PRINTS" id="PR00364">
    <property type="entry name" value="DISEASERSIST"/>
</dbReference>
<dbReference type="InterPro" id="IPR027417">
    <property type="entry name" value="P-loop_NTPase"/>
</dbReference>
<dbReference type="Gene3D" id="3.40.50.300">
    <property type="entry name" value="P-loop containing nucleotide triphosphate hydrolases"/>
    <property type="match status" value="1"/>
</dbReference>
<dbReference type="Pfam" id="PF25872">
    <property type="entry name" value="HTH_77"/>
    <property type="match status" value="1"/>
</dbReference>
<name>A0ABS7RNA1_9ACTN</name>
<dbReference type="CDD" id="cd00093">
    <property type="entry name" value="HTH_XRE"/>
    <property type="match status" value="1"/>
</dbReference>
<sequence>MRGGAGTEAAEQPTFAARLRALREAASLSQEELARRAHLTTHAISALERGTRTRPYPHTIRAIADALDASDADRAALVAAVPSRRRDTTRPTDAATTQSRGLPRPATPLVAREAEVAAVAALLRDPQQRIVTLTGPGGVGKTRLTIAATEAAAAAFPDGVVFVELAPLVDPTLVLPTIADCVASGPADPGDARAVVVESIGTSTVLLVLDNVEHLLPAASDVARLVEACPGLTVLASSRAALRVRGETEFAVPPLPLPPADGDARAVGESPAGALFLDRARRLVPDLDLTPDDAAAVAEICTRLAGIPLALELAAAHVRLLEPRTLLARLDDVVAGDGARDLPARQRTMRAALDWSHGLLSEPERTLLRLLSVFSGGFTLEDVESVAERSGLLPRSRVLPALGALVEQSLVVSTTDHGVRRHRMLEPVTQYAGALLAAAGESDLAGTAHTGHFLALAEEAAPHYERAQQIEWLARIDGAHANLAAALERAVASGDGETAGRLGWSLWLYWWLRGHVRHGRRQMESVLRHEMSDEVRARAELSLATMAFAGDDVVAARTSWERARASAERSGDTSALAKAVSGIGLAALSTGDVARAREQFEAALPLAAASGADGEWVGTLTHVWLGTVALLEGDPDSAVQHIETGLVSARRRGDRLSTYIALYNLSQVAASRGEGPVARRHLEEGLRLSMETRDLANLAHFLEVLAVVEGSERAHDRVPVLLGAAQGIREMIGTVGYGYYRPDQELAQRAEGEARERLGDDTFDDALDAGRTLEAGQAVAFALGGSLPC</sequence>
<dbReference type="SUPFAM" id="SSF52540">
    <property type="entry name" value="P-loop containing nucleoside triphosphate hydrolases"/>
    <property type="match status" value="1"/>
</dbReference>
<dbReference type="InterPro" id="IPR058852">
    <property type="entry name" value="HTH_77"/>
</dbReference>
<dbReference type="InterPro" id="IPR011990">
    <property type="entry name" value="TPR-like_helical_dom_sf"/>
</dbReference>
<evidence type="ECO:0000313" key="4">
    <source>
        <dbReference type="Proteomes" id="UP000754710"/>
    </source>
</evidence>
<dbReference type="InterPro" id="IPR010982">
    <property type="entry name" value="Lambda_DNA-bd_dom_sf"/>
</dbReference>
<dbReference type="EMBL" id="JAIEZQ010000002">
    <property type="protein sequence ID" value="MBY9076226.1"/>
    <property type="molecule type" value="Genomic_DNA"/>
</dbReference>
<dbReference type="RefSeq" id="WP_221025893.1">
    <property type="nucleotide sequence ID" value="NZ_JAIEZQ010000002.1"/>
</dbReference>
<comment type="caution">
    <text evidence="3">The sequence shown here is derived from an EMBL/GenBank/DDBJ whole genome shotgun (WGS) entry which is preliminary data.</text>
</comment>